<feature type="domain" description="MacB-like periplasmic core" evidence="2">
    <location>
        <begin position="3"/>
        <end position="188"/>
    </location>
</feature>
<dbReference type="InterPro" id="IPR050250">
    <property type="entry name" value="Macrolide_Exporter_MacB"/>
</dbReference>
<dbReference type="Proteomes" id="UP000006094">
    <property type="component" value="Chromosome"/>
</dbReference>
<keyword evidence="1" id="KW-0472">Membrane</keyword>
<keyword evidence="1" id="KW-0812">Transmembrane</keyword>
<keyword evidence="1" id="KW-1133">Transmembrane helix</keyword>
<feature type="transmembrane region" description="Helical" evidence="1">
    <location>
        <begin position="283"/>
        <end position="300"/>
    </location>
</feature>
<dbReference type="AlphaFoldDB" id="K0B0A3"/>
<dbReference type="Pfam" id="PF12704">
    <property type="entry name" value="MacB_PCD"/>
    <property type="match status" value="1"/>
</dbReference>
<dbReference type="PANTHER" id="PTHR30572:SF4">
    <property type="entry name" value="ABC TRANSPORTER PERMEASE YTRF"/>
    <property type="match status" value="1"/>
</dbReference>
<feature type="transmembrane region" description="Helical" evidence="1">
    <location>
        <begin position="320"/>
        <end position="342"/>
    </location>
</feature>
<protein>
    <submittedName>
        <fullName evidence="3">Membrane protein</fullName>
    </submittedName>
</protein>
<proteinExistence type="predicted"/>
<dbReference type="eggNOG" id="COG0577">
    <property type="taxonomic scope" value="Bacteria"/>
</dbReference>
<feature type="transmembrane region" description="Helical" evidence="1">
    <location>
        <begin position="349"/>
        <end position="370"/>
    </location>
</feature>
<organism evidence="3 4">
    <name type="scientific">Gottschalkia acidurici (strain ATCC 7906 / DSM 604 / BCRC 14475 / CIP 104303 / KCTC 5404 / NCIMB 10678 / 9a)</name>
    <name type="common">Clostridium acidurici</name>
    <dbReference type="NCBI Taxonomy" id="1128398"/>
    <lineage>
        <taxon>Bacteria</taxon>
        <taxon>Bacillati</taxon>
        <taxon>Bacillota</taxon>
        <taxon>Tissierellia</taxon>
        <taxon>Tissierellales</taxon>
        <taxon>Gottschalkiaceae</taxon>
        <taxon>Gottschalkia</taxon>
    </lineage>
</organism>
<dbReference type="InterPro" id="IPR025857">
    <property type="entry name" value="MacB_PCD"/>
</dbReference>
<evidence type="ECO:0000313" key="3">
    <source>
        <dbReference type="EMBL" id="AFS78954.1"/>
    </source>
</evidence>
<evidence type="ECO:0000256" key="1">
    <source>
        <dbReference type="SAM" id="Phobius"/>
    </source>
</evidence>
<dbReference type="GO" id="GO:0022857">
    <property type="term" value="F:transmembrane transporter activity"/>
    <property type="evidence" value="ECO:0007669"/>
    <property type="project" value="TreeGrafter"/>
</dbReference>
<evidence type="ECO:0000313" key="4">
    <source>
        <dbReference type="Proteomes" id="UP000006094"/>
    </source>
</evidence>
<feature type="transmembrane region" description="Helical" evidence="1">
    <location>
        <begin position="231"/>
        <end position="252"/>
    </location>
</feature>
<reference evidence="3 4" key="1">
    <citation type="journal article" date="2012" name="PLoS ONE">
        <title>The purine-utilizing bacterium Clostridium acidurici 9a: a genome-guided metabolic reconsideration.</title>
        <authorList>
            <person name="Hartwich K."/>
            <person name="Poehlein A."/>
            <person name="Daniel R."/>
        </authorList>
    </citation>
    <scope>NUCLEOTIDE SEQUENCE [LARGE SCALE GENOMIC DNA]</scope>
    <source>
        <strain evidence="4">ATCC 7906 / DSM 604 / BCRC 14475 / CIP 104303 / KCTC 5404 / NCIMB 10678 / 9a</strain>
    </source>
</reference>
<dbReference type="KEGG" id="cad:Curi_c19500"/>
<dbReference type="STRING" id="1128398.Curi_c19500"/>
<name>K0B0A3_GOTA9</name>
<evidence type="ECO:0000259" key="2">
    <source>
        <dbReference type="Pfam" id="PF12704"/>
    </source>
</evidence>
<dbReference type="PANTHER" id="PTHR30572">
    <property type="entry name" value="MEMBRANE COMPONENT OF TRANSPORTER-RELATED"/>
    <property type="match status" value="1"/>
</dbReference>
<dbReference type="EMBL" id="CP003326">
    <property type="protein sequence ID" value="AFS78954.1"/>
    <property type="molecule type" value="Genomic_DNA"/>
</dbReference>
<dbReference type="HOGENOM" id="CLU_046251_0_0_9"/>
<accession>K0B0A3</accession>
<dbReference type="GO" id="GO:0005886">
    <property type="term" value="C:plasma membrane"/>
    <property type="evidence" value="ECO:0007669"/>
    <property type="project" value="TreeGrafter"/>
</dbReference>
<sequence length="436" mass="51176">MILIYMGLLLIILGTVLGNSLVLKLQEINGKYGMEKVIVNIKDLKTNKDGAPFTLEDIKNLKDIFKNSEITFSSYNEVDIEDVTNVRLIGTNYNYTNFNNVKFNKGYFFNKKDEELNEKIVVIDEKLAWKAFGSIDVLGKEIYILEEKFKIVGIKSHEKMLEIYMPLESLLKIDECTRISHLEIKTSNSYTTKKNIEDMENALKLIGKHPDDYNIYDYNIKSMQSIQKPRIIMFLLGTISIIITIKFAIYMIRDLYSFILRECKEDYLVDVLKRNIRKVVNKMLYIIIIILSVFIIWNIVKFNIYIPKEYISEEIISIKFLFNLLSNILWEGFLDTSYIISLQEIKLNIILKILSFVFYISIFIGIPLIYIGFYQLKLKPNLYYKNLKNLNLFFCISYALVLLLAYILKLPIFIDIKGLGIILLFVYLNFVHKQYL</sequence>
<keyword evidence="4" id="KW-1185">Reference proteome</keyword>
<gene>
    <name evidence="3" type="ordered locus">Curi_c19500</name>
</gene>
<feature type="transmembrane region" description="Helical" evidence="1">
    <location>
        <begin position="414"/>
        <end position="432"/>
    </location>
</feature>
<feature type="transmembrane region" description="Helical" evidence="1">
    <location>
        <begin position="390"/>
        <end position="407"/>
    </location>
</feature>